<dbReference type="InterPro" id="IPR035300">
    <property type="entry name" value="L1_dsRBD"/>
</dbReference>
<dbReference type="Proteomes" id="UP000694422">
    <property type="component" value="Unplaced"/>
</dbReference>
<evidence type="ECO:0000259" key="4">
    <source>
        <dbReference type="Pfam" id="PF17490"/>
    </source>
</evidence>
<dbReference type="FunFam" id="3.30.70.1820:FF:000002">
    <property type="entry name" value="LINE-1 retrotransposable element ORF1 protein"/>
    <property type="match status" value="1"/>
</dbReference>
<evidence type="ECO:0000259" key="3">
    <source>
        <dbReference type="Pfam" id="PF02994"/>
    </source>
</evidence>
<evidence type="ECO:0000313" key="5">
    <source>
        <dbReference type="Ensembl" id="ENSSDAP00000014584.1"/>
    </source>
</evidence>
<evidence type="ECO:0008006" key="7">
    <source>
        <dbReference type="Google" id="ProtNLM"/>
    </source>
</evidence>
<feature type="coiled-coil region" evidence="2">
    <location>
        <begin position="64"/>
        <end position="177"/>
    </location>
</feature>
<dbReference type="PANTHER" id="PTHR11505">
    <property type="entry name" value="L1 TRANSPOSABLE ELEMENT-RELATED"/>
    <property type="match status" value="1"/>
</dbReference>
<evidence type="ECO:0000313" key="6">
    <source>
        <dbReference type="Proteomes" id="UP000694422"/>
    </source>
</evidence>
<dbReference type="AlphaFoldDB" id="A0A8C9PRJ3"/>
<feature type="domain" description="L1 transposable element dsRBD-like" evidence="4">
    <location>
        <begin position="288"/>
        <end position="349"/>
    </location>
</feature>
<dbReference type="Pfam" id="PF02994">
    <property type="entry name" value="Transposase_22"/>
    <property type="match status" value="1"/>
</dbReference>
<dbReference type="InterPro" id="IPR043636">
    <property type="entry name" value="L1_RRM_dom"/>
</dbReference>
<dbReference type="InterPro" id="IPR004244">
    <property type="entry name" value="Transposase_22"/>
</dbReference>
<organism evidence="5 6">
    <name type="scientific">Spermophilus dauricus</name>
    <name type="common">Daurian ground squirrel</name>
    <dbReference type="NCBI Taxonomy" id="99837"/>
    <lineage>
        <taxon>Eukaryota</taxon>
        <taxon>Metazoa</taxon>
        <taxon>Chordata</taxon>
        <taxon>Craniata</taxon>
        <taxon>Vertebrata</taxon>
        <taxon>Euteleostomi</taxon>
        <taxon>Mammalia</taxon>
        <taxon>Eutheria</taxon>
        <taxon>Euarchontoglires</taxon>
        <taxon>Glires</taxon>
        <taxon>Rodentia</taxon>
        <taxon>Sciuromorpha</taxon>
        <taxon>Sciuridae</taxon>
        <taxon>Xerinae</taxon>
        <taxon>Marmotini</taxon>
        <taxon>Spermophilus</taxon>
    </lineage>
</organism>
<proteinExistence type="inferred from homology"/>
<dbReference type="Ensembl" id="ENSSDAT00000016531.1">
    <property type="protein sequence ID" value="ENSSDAP00000014584.1"/>
    <property type="gene ID" value="ENSSDAG00000013152.1"/>
</dbReference>
<accession>A0A8C9PRJ3</accession>
<name>A0A8C9PRJ3_SPEDA</name>
<sequence>ESQSLPGYNSEPPAPPAWPDTLFGESDLILILNLFKKQGRKGVQTMQDSLNIQEDLESSEKWSYKELKEHLRQMEWNLKEDTRQQIQAAKEHIENELHKQIKEEVKHLYQEIEIIKNNQTIILEMKETINQIKNSIESITNRVEQVEARTSDNEDKIYHLEKSLANSERLVKNHEKNIQELWDNIKKPNLRVIGIEEGTEIQTKGMSNLLNEIITENFPEIKKETDIQIEDAYRTPSTQNHSRPTPRHIVMKISNIQNKEKILKATRERRQITFRGKPIRLTTDFSSQTLKARRSWNNVFQTLKDNGCQPRILYPAKLSFRYDNEIKIFHDKQKLKEFAARKPALQSILSKTLHEEEMKNNNQNHQ</sequence>
<reference evidence="5" key="1">
    <citation type="submission" date="2025-08" db="UniProtKB">
        <authorList>
            <consortium name="Ensembl"/>
        </authorList>
    </citation>
    <scope>IDENTIFICATION</scope>
</reference>
<evidence type="ECO:0000256" key="1">
    <source>
        <dbReference type="ARBA" id="ARBA00061640"/>
    </source>
</evidence>
<comment type="similarity">
    <text evidence="1">Belongs to the transposase 22 family.</text>
</comment>
<keyword evidence="2" id="KW-0175">Coiled coil</keyword>
<dbReference type="Gene3D" id="3.30.250.20">
    <property type="entry name" value="L1 transposable element, C-terminal domain"/>
    <property type="match status" value="1"/>
</dbReference>
<keyword evidence="6" id="KW-1185">Reference proteome</keyword>
<dbReference type="Pfam" id="PF17490">
    <property type="entry name" value="Tnp_22_dsRBD"/>
    <property type="match status" value="1"/>
</dbReference>
<dbReference type="InterPro" id="IPR042566">
    <property type="entry name" value="L1_C"/>
</dbReference>
<dbReference type="Gene3D" id="1.20.5.390">
    <property type="entry name" value="L1 transposable element, trimerization domain"/>
    <property type="match status" value="1"/>
</dbReference>
<reference evidence="5" key="2">
    <citation type="submission" date="2025-09" db="UniProtKB">
        <authorList>
            <consortium name="Ensembl"/>
        </authorList>
    </citation>
    <scope>IDENTIFICATION</scope>
</reference>
<protein>
    <recommendedName>
        <fullName evidence="7">L1 transposable element RRM domain-containing protein</fullName>
    </recommendedName>
</protein>
<evidence type="ECO:0000256" key="2">
    <source>
        <dbReference type="SAM" id="Coils"/>
    </source>
</evidence>
<feature type="domain" description="L1 transposable element RRM" evidence="3">
    <location>
        <begin position="187"/>
        <end position="284"/>
    </location>
</feature>
<dbReference type="Gene3D" id="3.30.70.1820">
    <property type="entry name" value="L1 transposable element, RRM domain"/>
    <property type="match status" value="1"/>
</dbReference>